<gene>
    <name evidence="2" type="ORF">OIDMADRAFT_180836</name>
</gene>
<reference evidence="3" key="2">
    <citation type="submission" date="2015-01" db="EMBL/GenBank/DDBJ databases">
        <title>Evolutionary Origins and Diversification of the Mycorrhizal Mutualists.</title>
        <authorList>
            <consortium name="DOE Joint Genome Institute"/>
            <consortium name="Mycorrhizal Genomics Consortium"/>
            <person name="Kohler A."/>
            <person name="Kuo A."/>
            <person name="Nagy L.G."/>
            <person name="Floudas D."/>
            <person name="Copeland A."/>
            <person name="Barry K.W."/>
            <person name="Cichocki N."/>
            <person name="Veneault-Fourrey C."/>
            <person name="LaButti K."/>
            <person name="Lindquist E.A."/>
            <person name="Lipzen A."/>
            <person name="Lundell T."/>
            <person name="Morin E."/>
            <person name="Murat C."/>
            <person name="Riley R."/>
            <person name="Ohm R."/>
            <person name="Sun H."/>
            <person name="Tunlid A."/>
            <person name="Henrissat B."/>
            <person name="Grigoriev I.V."/>
            <person name="Hibbett D.S."/>
            <person name="Martin F."/>
        </authorList>
    </citation>
    <scope>NUCLEOTIDE SEQUENCE [LARGE SCALE GENOMIC DNA]</scope>
    <source>
        <strain evidence="3">Zn</strain>
    </source>
</reference>
<keyword evidence="3" id="KW-1185">Reference proteome</keyword>
<protein>
    <recommendedName>
        <fullName evidence="1">Heterokaryon incompatibility domain-containing protein</fullName>
    </recommendedName>
</protein>
<proteinExistence type="predicted"/>
<dbReference type="InterPro" id="IPR052895">
    <property type="entry name" value="HetReg/Transcr_Mod"/>
</dbReference>
<dbReference type="Pfam" id="PF06985">
    <property type="entry name" value="HET"/>
    <property type="match status" value="1"/>
</dbReference>
<sequence length="693" mass="78191">MDSSASHGQSAVSLGAETEPLYMPLDEKILEFRLLEIIDTPDGSISCQLSKASFTNPAAKPEYAALSYVWGDPSNTEDIILNGRKVPVIKNLATALRYVKKHWMLEFPNKNPSSFRIWVDALCINQQDLDERAQQVARMQYMYTLADIVLAWLGDEDELISLAFETIERLGEILIDPSNTEEDLVTLAWLKKEPSLCQDNNLDIPPTEPARNRRWYSLQQLFYLPYWSRVWIFQEVVMARQLIYVCPSRRLWSWFFKEVDKLMEKMRRVVEHNSMIQPDFLSLSCWLAVSTPIINWGKIDEIEQIKNQIDILGTKLDTPAKTALAIQLSSRGGDFNATDPKDHIYGLMGLTHMEIIPDYRKEKSVIDVYCDYVAHCLEIYPNEAILELDELFFLASAGVGISVGSVELPSWVPNYPAEAKGNYSSIPGLDDCFADAGVFDSNVRGQKAFVDGRSLYLIGLEVQRVALISNCLTKGQSDNQEMLNFFIGFTSSHKTYITGIPPLQALFRVFKRNTKAGRQYATLTEVIGFLQYLALSPKKPWPDSLLDLLTQLGWKSDKCFDDWLLGSFFPEVDFSAGRPRDTPGNALLHALANARDGAYLGVVEQNLVTMVRLQTSAAGYFETEDGYLGLAPHGTLPGDIVVILKGYRAPVILRRRGDHHVFVGTCFVLGLMYGEARKLAEEGRAKIDIFELR</sequence>
<organism evidence="2 3">
    <name type="scientific">Oidiodendron maius (strain Zn)</name>
    <dbReference type="NCBI Taxonomy" id="913774"/>
    <lineage>
        <taxon>Eukaryota</taxon>
        <taxon>Fungi</taxon>
        <taxon>Dikarya</taxon>
        <taxon>Ascomycota</taxon>
        <taxon>Pezizomycotina</taxon>
        <taxon>Leotiomycetes</taxon>
        <taxon>Leotiomycetes incertae sedis</taxon>
        <taxon>Myxotrichaceae</taxon>
        <taxon>Oidiodendron</taxon>
    </lineage>
</organism>
<reference evidence="2 3" key="1">
    <citation type="submission" date="2014-04" db="EMBL/GenBank/DDBJ databases">
        <authorList>
            <consortium name="DOE Joint Genome Institute"/>
            <person name="Kuo A."/>
            <person name="Martino E."/>
            <person name="Perotto S."/>
            <person name="Kohler A."/>
            <person name="Nagy L.G."/>
            <person name="Floudas D."/>
            <person name="Copeland A."/>
            <person name="Barry K.W."/>
            <person name="Cichocki N."/>
            <person name="Veneault-Fourrey C."/>
            <person name="LaButti K."/>
            <person name="Lindquist E.A."/>
            <person name="Lipzen A."/>
            <person name="Lundell T."/>
            <person name="Morin E."/>
            <person name="Murat C."/>
            <person name="Sun H."/>
            <person name="Tunlid A."/>
            <person name="Henrissat B."/>
            <person name="Grigoriev I.V."/>
            <person name="Hibbett D.S."/>
            <person name="Martin F."/>
            <person name="Nordberg H.P."/>
            <person name="Cantor M.N."/>
            <person name="Hua S.X."/>
        </authorList>
    </citation>
    <scope>NUCLEOTIDE SEQUENCE [LARGE SCALE GENOMIC DNA]</scope>
    <source>
        <strain evidence="2 3">Zn</strain>
    </source>
</reference>
<dbReference type="OrthoDB" id="5386682at2759"/>
<evidence type="ECO:0000313" key="3">
    <source>
        <dbReference type="Proteomes" id="UP000054321"/>
    </source>
</evidence>
<name>A0A0C3HBU6_OIDMZ</name>
<accession>A0A0C3HBU6</accession>
<dbReference type="InParanoid" id="A0A0C3HBU6"/>
<dbReference type="Pfam" id="PF26639">
    <property type="entry name" value="Het-6_barrel"/>
    <property type="match status" value="1"/>
</dbReference>
<dbReference type="AlphaFoldDB" id="A0A0C3HBU6"/>
<dbReference type="EMBL" id="KN832877">
    <property type="protein sequence ID" value="KIN00645.1"/>
    <property type="molecule type" value="Genomic_DNA"/>
</dbReference>
<dbReference type="PANTHER" id="PTHR24148">
    <property type="entry name" value="ANKYRIN REPEAT DOMAIN-CONTAINING PROTEIN 39 HOMOLOG-RELATED"/>
    <property type="match status" value="1"/>
</dbReference>
<dbReference type="STRING" id="913774.A0A0C3HBU6"/>
<dbReference type="InterPro" id="IPR010730">
    <property type="entry name" value="HET"/>
</dbReference>
<evidence type="ECO:0000313" key="2">
    <source>
        <dbReference type="EMBL" id="KIN00645.1"/>
    </source>
</evidence>
<feature type="domain" description="Heterokaryon incompatibility" evidence="1">
    <location>
        <begin position="63"/>
        <end position="235"/>
    </location>
</feature>
<dbReference type="PANTHER" id="PTHR24148:SF73">
    <property type="entry name" value="HET DOMAIN PROTEIN (AFU_ORTHOLOGUE AFUA_8G01020)"/>
    <property type="match status" value="1"/>
</dbReference>
<evidence type="ECO:0000259" key="1">
    <source>
        <dbReference type="Pfam" id="PF06985"/>
    </source>
</evidence>
<dbReference type="Proteomes" id="UP000054321">
    <property type="component" value="Unassembled WGS sequence"/>
</dbReference>
<dbReference type="HOGENOM" id="CLU_004184_7_4_1"/>